<evidence type="ECO:0000313" key="2">
    <source>
        <dbReference type="EMBL" id="QPS10290.1"/>
    </source>
</evidence>
<dbReference type="AlphaFoldDB" id="A0A7T2S7F4"/>
<proteinExistence type="predicted"/>
<sequence>MTVYQRFDPAKRYTRLLVHHDRVVQSAEANDEWAMNDYRLRGLMDILFKSGDIVGGAQCVTDIQAKLAKLEAGRLYVDAAVHPIEAAQLAIATEGNVYVGAYLQRDVVTHLQDPSLKNPAQGTRGWDEPGADRERITLVWGIKDDGTAGEFFPVWLIEDGNVRPKEPPPNIDAVTQALARYDEESTGSNYVSSGLQLVMGDDLATGEQIYTLKAGVARIRGLGLRLGADRRIVYATQPDVQWIDSEPHASLSADLQTINLDRWPAVGAVQARITVRRVVDVVHGGFIGAADPLPDNAVIEVEQVKQGATVYAQGASWNLVAGQIDWSPTGPEPAPGTTYQATYKCNIVADVLNQTERTFQVLGALPGTQVLTSYNFALRRYDRLVLNADGVPEWVRGVSSAFNPLKPRTPSNCLSIGTVYQPWTDERRVIDDRVRMVPMETQHRSLERMNKIEVDIATLSLAVDVSGRWAGVQKGRYADPMHDSSMRDLGVAQSGAIANRALQLPNVVTAYPLGLDITARTTVESQDVAAVSQPLRSGSMLVNPYSAFGVMPAQIELMPAVDRWTETTGAYISPTEEKFYQGVGAATKETGRDIVDVVVEQNSKALEFLRPISVEFLCHFGPGETLQSLTFAGLPVAAQPLAGGQLVADAAGLLRGKFTVPADIPAGTKDVEFKGTGGSYGTAQFTGQGTLIEQQLQQVTRIWLQKYDPLAQTFTLAQTRQATGIKLWATAVGGALQVQLREVENGYPSQRILAECVLKPEQVKTDGTPTIARWPSTLLEAGRDYCAVILATDATSALAIAELGKWDVTGKQWITSQPYTVGVLLSSSNASTWTAHQNMDLAFELLVAEYAGSPRTIELGHAEVVNATDLMVSAFAHEPAVGAGCTFELETTVGGQPVVHRVAAGQVKQLTERYTGSVTVRALLHCTRELAAALEPGITLLAGNLQTAGDYVGAWVNADATRPGSLRVVLSATLPGGSGVIVQCQAEGSSQWVSVPYLSTSHPTAGTLENTYQLDGVQAARVRVRLVMAGDLNARPLITDLRAVVLEV</sequence>
<dbReference type="Proteomes" id="UP000594778">
    <property type="component" value="Chromosome"/>
</dbReference>
<protein>
    <submittedName>
        <fullName evidence="2">DUF4815 domain-containing protein</fullName>
    </submittedName>
</protein>
<dbReference type="RefSeq" id="WP_197956844.1">
    <property type="nucleotide sequence ID" value="NZ_CP065668.1"/>
</dbReference>
<name>A0A7T2S7F4_DELAC</name>
<accession>A0A7T2S7F4</accession>
<feature type="domain" description="DUF4815" evidence="1">
    <location>
        <begin position="3"/>
        <end position="568"/>
    </location>
</feature>
<dbReference type="Pfam" id="PF16075">
    <property type="entry name" value="DUF4815"/>
    <property type="match status" value="1"/>
</dbReference>
<evidence type="ECO:0000313" key="3">
    <source>
        <dbReference type="Proteomes" id="UP000594778"/>
    </source>
</evidence>
<reference evidence="2 3" key="1">
    <citation type="submission" date="2020-12" db="EMBL/GenBank/DDBJ databases">
        <title>FDA dAtabase for Regulatory Grade micrObial Sequences (FDA-ARGOS): Supporting development and validation of Infectious Disease Dx tests.</title>
        <authorList>
            <person name="Sproer C."/>
            <person name="Gronow S."/>
            <person name="Severitt S."/>
            <person name="Schroder I."/>
            <person name="Tallon L."/>
            <person name="Sadzewicz L."/>
            <person name="Zhao X."/>
            <person name="Boylan J."/>
            <person name="Ott S."/>
            <person name="Bowen H."/>
            <person name="Vavikolanu K."/>
            <person name="Mehta A."/>
            <person name="Aluvathingal J."/>
            <person name="Nadendla S."/>
            <person name="Lowell S."/>
            <person name="Myers T."/>
            <person name="Yan Y."/>
            <person name="Sichtig H."/>
        </authorList>
    </citation>
    <scope>NUCLEOTIDE SEQUENCE [LARGE SCALE GENOMIC DNA]</scope>
    <source>
        <strain evidence="2 3">FDAARGOS_909</strain>
    </source>
</reference>
<gene>
    <name evidence="2" type="ORF">I6G66_09960</name>
</gene>
<dbReference type="InterPro" id="IPR032096">
    <property type="entry name" value="DUF4815"/>
</dbReference>
<dbReference type="EMBL" id="CP065668">
    <property type="protein sequence ID" value="QPS10290.1"/>
    <property type="molecule type" value="Genomic_DNA"/>
</dbReference>
<evidence type="ECO:0000259" key="1">
    <source>
        <dbReference type="Pfam" id="PF16075"/>
    </source>
</evidence>
<organism evidence="2 3">
    <name type="scientific">Delftia acidovorans</name>
    <name type="common">Pseudomonas acidovorans</name>
    <name type="synonym">Comamonas acidovorans</name>
    <dbReference type="NCBI Taxonomy" id="80866"/>
    <lineage>
        <taxon>Bacteria</taxon>
        <taxon>Pseudomonadati</taxon>
        <taxon>Pseudomonadota</taxon>
        <taxon>Betaproteobacteria</taxon>
        <taxon>Burkholderiales</taxon>
        <taxon>Comamonadaceae</taxon>
        <taxon>Delftia</taxon>
    </lineage>
</organism>